<dbReference type="Proteomes" id="UP000233526">
    <property type="component" value="Unassembled WGS sequence"/>
</dbReference>
<dbReference type="InterPro" id="IPR045644">
    <property type="entry name" value="DUF6404"/>
</dbReference>
<sequence>MTFEERLAAAHQELANKGVWHANYNPPLCRLVRRFGYPIKPPHYEGWLTNVLVFGVGIGLVWGMAMWFFSWHPMGIDPLFALRQTALFAGFVGLTMASWLWLRHRQLKLTPWEQLADPADADDEGDELHERP</sequence>
<keyword evidence="1" id="KW-0472">Membrane</keyword>
<dbReference type="EMBL" id="LJZX01000001">
    <property type="protein sequence ID" value="PKQ83035.1"/>
    <property type="molecule type" value="Genomic_DNA"/>
</dbReference>
<evidence type="ECO:0000313" key="3">
    <source>
        <dbReference type="Proteomes" id="UP000233526"/>
    </source>
</evidence>
<reference evidence="2 3" key="1">
    <citation type="journal article" date="2017" name="Front. Microbiol.">
        <title>Strong Genomic and Phenotypic Heterogeneity in the Aeromonas sobria Species Complex.</title>
        <authorList>
            <person name="Gauthier J."/>
            <person name="Vincent A.T."/>
            <person name="Charette S.J."/>
            <person name="Derome N."/>
        </authorList>
    </citation>
    <scope>NUCLEOTIDE SEQUENCE [LARGE SCALE GENOMIC DNA]</scope>
    <source>
        <strain evidence="2 3">JF2635</strain>
    </source>
</reference>
<dbReference type="Pfam" id="PF19942">
    <property type="entry name" value="DUF6404"/>
    <property type="match status" value="1"/>
</dbReference>
<proteinExistence type="predicted"/>
<comment type="caution">
    <text evidence="2">The sequence shown here is derived from an EMBL/GenBank/DDBJ whole genome shotgun (WGS) entry which is preliminary data.</text>
</comment>
<protein>
    <submittedName>
        <fullName evidence="2">Uncharacterized protein</fullName>
    </submittedName>
</protein>
<dbReference type="AlphaFoldDB" id="A0A2N3J8Y6"/>
<evidence type="ECO:0000256" key="1">
    <source>
        <dbReference type="SAM" id="Phobius"/>
    </source>
</evidence>
<evidence type="ECO:0000313" key="2">
    <source>
        <dbReference type="EMBL" id="PKQ83035.1"/>
    </source>
</evidence>
<name>A0A2N3J8Y6_AERSO</name>
<accession>A0A2N3J8Y6</accession>
<keyword evidence="1" id="KW-0812">Transmembrane</keyword>
<feature type="transmembrane region" description="Helical" evidence="1">
    <location>
        <begin position="81"/>
        <end position="102"/>
    </location>
</feature>
<keyword evidence="1" id="KW-1133">Transmembrane helix</keyword>
<organism evidence="2 3">
    <name type="scientific">Aeromonas sobria</name>
    <dbReference type="NCBI Taxonomy" id="646"/>
    <lineage>
        <taxon>Bacteria</taxon>
        <taxon>Pseudomonadati</taxon>
        <taxon>Pseudomonadota</taxon>
        <taxon>Gammaproteobacteria</taxon>
        <taxon>Aeromonadales</taxon>
        <taxon>Aeromonadaceae</taxon>
        <taxon>Aeromonas</taxon>
    </lineage>
</organism>
<feature type="transmembrane region" description="Helical" evidence="1">
    <location>
        <begin position="47"/>
        <end position="69"/>
    </location>
</feature>
<gene>
    <name evidence="2" type="ORF">AOX56_00500</name>
</gene>